<proteinExistence type="predicted"/>
<feature type="domain" description="UspA" evidence="1">
    <location>
        <begin position="5"/>
        <end position="158"/>
    </location>
</feature>
<dbReference type="PANTHER" id="PTHR46100:SF7">
    <property type="entry name" value="UNIVERSAL STRESS PROTEIN PHOS34-LIKE"/>
    <property type="match status" value="1"/>
</dbReference>
<organism evidence="2 3">
    <name type="scientific">Malus domestica</name>
    <name type="common">Apple</name>
    <name type="synonym">Pyrus malus</name>
    <dbReference type="NCBI Taxonomy" id="3750"/>
    <lineage>
        <taxon>Eukaryota</taxon>
        <taxon>Viridiplantae</taxon>
        <taxon>Streptophyta</taxon>
        <taxon>Embryophyta</taxon>
        <taxon>Tracheophyta</taxon>
        <taxon>Spermatophyta</taxon>
        <taxon>Magnoliopsida</taxon>
        <taxon>eudicotyledons</taxon>
        <taxon>Gunneridae</taxon>
        <taxon>Pentapetalae</taxon>
        <taxon>rosids</taxon>
        <taxon>fabids</taxon>
        <taxon>Rosales</taxon>
        <taxon>Rosaceae</taxon>
        <taxon>Amygdaloideae</taxon>
        <taxon>Maleae</taxon>
        <taxon>Malus</taxon>
    </lineage>
</organism>
<dbReference type="PANTHER" id="PTHR46100">
    <property type="entry name" value="IMP2'P"/>
    <property type="match status" value="1"/>
</dbReference>
<name>A0A498ITN0_MALDO</name>
<evidence type="ECO:0000313" key="3">
    <source>
        <dbReference type="Proteomes" id="UP000290289"/>
    </source>
</evidence>
<dbReference type="FunFam" id="3.40.50.620:FF:000206">
    <property type="entry name" value="Universal stress protein family protein"/>
    <property type="match status" value="1"/>
</dbReference>
<reference evidence="2 3" key="1">
    <citation type="submission" date="2018-10" db="EMBL/GenBank/DDBJ databases">
        <title>A high-quality apple genome assembly.</title>
        <authorList>
            <person name="Hu J."/>
        </authorList>
    </citation>
    <scope>NUCLEOTIDE SEQUENCE [LARGE SCALE GENOMIC DNA]</scope>
    <source>
        <strain evidence="3">cv. HFTH1</strain>
        <tissue evidence="2">Young leaf</tissue>
    </source>
</reference>
<dbReference type="STRING" id="3750.A0A498ITN0"/>
<dbReference type="Pfam" id="PF00582">
    <property type="entry name" value="Usp"/>
    <property type="match status" value="1"/>
</dbReference>
<dbReference type="Gene3D" id="3.40.50.620">
    <property type="entry name" value="HUPs"/>
    <property type="match status" value="1"/>
</dbReference>
<dbReference type="SUPFAM" id="SSF52402">
    <property type="entry name" value="Adenine nucleotide alpha hydrolases-like"/>
    <property type="match status" value="1"/>
</dbReference>
<dbReference type="InterPro" id="IPR006015">
    <property type="entry name" value="Universal_stress_UspA"/>
</dbReference>
<dbReference type="AlphaFoldDB" id="A0A498ITN0"/>
<dbReference type="InterPro" id="IPR014729">
    <property type="entry name" value="Rossmann-like_a/b/a_fold"/>
</dbReference>
<sequence length="162" mass="17881">MTRDRKIGVAVDFSKGCKVALKWAMDNLIHEKGDTLYVIHIKPSQGDESRSTLWSSTGSPLIPFTEFREKLVMEKYDVKVDAEVLDLLDTVSRQKHATVVAKLYWGDAREKLCGAAEELKLDCLVLGSRGLGSIQRVLLGSVSSYVMANAICPVTIVKDHSA</sequence>
<dbReference type="Proteomes" id="UP000290289">
    <property type="component" value="Chromosome 11"/>
</dbReference>
<accession>A0A498ITN0</accession>
<dbReference type="InterPro" id="IPR006016">
    <property type="entry name" value="UspA"/>
</dbReference>
<dbReference type="EMBL" id="RDQH01000337">
    <property type="protein sequence ID" value="RXH84693.1"/>
    <property type="molecule type" value="Genomic_DNA"/>
</dbReference>
<dbReference type="CDD" id="cd23659">
    <property type="entry name" value="USP_At3g01520-like"/>
    <property type="match status" value="1"/>
</dbReference>
<evidence type="ECO:0000313" key="2">
    <source>
        <dbReference type="EMBL" id="RXH84693.1"/>
    </source>
</evidence>
<gene>
    <name evidence="2" type="ORF">DVH24_032977</name>
</gene>
<comment type="caution">
    <text evidence="2">The sequence shown here is derived from an EMBL/GenBank/DDBJ whole genome shotgun (WGS) entry which is preliminary data.</text>
</comment>
<evidence type="ECO:0000259" key="1">
    <source>
        <dbReference type="Pfam" id="PF00582"/>
    </source>
</evidence>
<dbReference type="PRINTS" id="PR01438">
    <property type="entry name" value="UNVRSLSTRESS"/>
</dbReference>
<protein>
    <recommendedName>
        <fullName evidence="1">UspA domain-containing protein</fullName>
    </recommendedName>
</protein>
<keyword evidence="3" id="KW-1185">Reference proteome</keyword>